<dbReference type="AlphaFoldDB" id="A0A2T3FY60"/>
<dbReference type="PANTHER" id="PTHR30050">
    <property type="entry name" value="CHROMOSOMAL REPLICATION INITIATOR PROTEIN DNAA"/>
    <property type="match status" value="1"/>
</dbReference>
<keyword evidence="4" id="KW-1185">Reference proteome</keyword>
<evidence type="ECO:0000313" key="3">
    <source>
        <dbReference type="EMBL" id="PST40207.1"/>
    </source>
</evidence>
<dbReference type="RefSeq" id="WP_106988082.1">
    <property type="nucleotide sequence ID" value="NZ_PYLP01000008.1"/>
</dbReference>
<dbReference type="EMBL" id="PYLP01000008">
    <property type="protein sequence ID" value="PST40207.1"/>
    <property type="molecule type" value="Genomic_DNA"/>
</dbReference>
<sequence length="295" mass="34186">MQNIQEFHLFDNDQNFQKQKQESIDQLIQNPNILKFLSDHSLNREFIEDNWVEFLDYQEDLQICQNCKDLSQCQKVSKGMQQLLCLENEGLKVNLTPCRFGKALLDKQHLLGHITVSNVSDDLLLSDSHSIKDIMNKELAVKINEFLSKPSQKGLYIYGPSGCGKSTLAGFITRSLSRKDYHIGYIHFPTYLMDLKNSFNEYGNDNNIEELRNVDYLIIDDLGGENVTAWSRDEVLAAVLTYRSQNKKITLFTSQYDQENLIKIYTLKKDAREKIKVERLLNTIFAMSMPILIKQ</sequence>
<evidence type="ECO:0000259" key="2">
    <source>
        <dbReference type="Pfam" id="PF07319"/>
    </source>
</evidence>
<dbReference type="SUPFAM" id="SSF52540">
    <property type="entry name" value="P-loop containing nucleoside triphosphate hydrolases"/>
    <property type="match status" value="1"/>
</dbReference>
<accession>A0A2T3FY60</accession>
<evidence type="ECO:0000313" key="4">
    <source>
        <dbReference type="Proteomes" id="UP000241201"/>
    </source>
</evidence>
<dbReference type="InterPro" id="IPR009928">
    <property type="entry name" value="DnaI_N"/>
</dbReference>
<dbReference type="GO" id="GO:0006260">
    <property type="term" value="P:DNA replication"/>
    <property type="evidence" value="ECO:0007669"/>
    <property type="project" value="TreeGrafter"/>
</dbReference>
<organism evidence="3 4">
    <name type="scientific">Faecalibacillus faecis</name>
    <dbReference type="NCBI Taxonomy" id="1982628"/>
    <lineage>
        <taxon>Bacteria</taxon>
        <taxon>Bacillati</taxon>
        <taxon>Bacillota</taxon>
        <taxon>Erysipelotrichia</taxon>
        <taxon>Erysipelotrichales</taxon>
        <taxon>Coprobacillaceae</taxon>
        <taxon>Faecalibacillus</taxon>
    </lineage>
</organism>
<feature type="domain" description="Primosomal DnaI N-terminal" evidence="2">
    <location>
        <begin position="1"/>
        <end position="93"/>
    </location>
</feature>
<name>A0A2T3FY60_9FIRM</name>
<gene>
    <name evidence="3" type="ORF">C7U55_07775</name>
</gene>
<reference evidence="4" key="1">
    <citation type="submission" date="2018-03" db="EMBL/GenBank/DDBJ databases">
        <title>Lachnoclostridium SNUG30370 gen.nov., sp.nov., isolated from human faeces.</title>
        <authorList>
            <person name="Seo B."/>
            <person name="Jeon K."/>
            <person name="Ko G."/>
        </authorList>
    </citation>
    <scope>NUCLEOTIDE SEQUENCE [LARGE SCALE GENOMIC DNA]</scope>
    <source>
        <strain evidence="4">SNUG30370</strain>
    </source>
</reference>
<dbReference type="Pfam" id="PF07319">
    <property type="entry name" value="DnaI_N"/>
    <property type="match status" value="1"/>
</dbReference>
<dbReference type="InterPro" id="IPR027417">
    <property type="entry name" value="P-loop_NTPase"/>
</dbReference>
<proteinExistence type="predicted"/>
<dbReference type="GeneID" id="77470985"/>
<dbReference type="CDD" id="cd00009">
    <property type="entry name" value="AAA"/>
    <property type="match status" value="1"/>
</dbReference>
<feature type="domain" description="Chromosomal replication initiator protein DnaA ATPAse" evidence="1">
    <location>
        <begin position="140"/>
        <end position="255"/>
    </location>
</feature>
<dbReference type="InterPro" id="IPR013317">
    <property type="entry name" value="DnaA_dom"/>
</dbReference>
<comment type="caution">
    <text evidence="3">The sequence shown here is derived from an EMBL/GenBank/DDBJ whole genome shotgun (WGS) entry which is preliminary data.</text>
</comment>
<evidence type="ECO:0000259" key="1">
    <source>
        <dbReference type="Pfam" id="PF00308"/>
    </source>
</evidence>
<protein>
    <submittedName>
        <fullName evidence="3">Primosomal protein DnaI</fullName>
    </submittedName>
</protein>
<dbReference type="Proteomes" id="UP000241201">
    <property type="component" value="Unassembled WGS sequence"/>
</dbReference>
<dbReference type="Pfam" id="PF00308">
    <property type="entry name" value="Bac_DnaA"/>
    <property type="match status" value="1"/>
</dbReference>
<dbReference type="Gene3D" id="3.40.50.300">
    <property type="entry name" value="P-loop containing nucleotide triphosphate hydrolases"/>
    <property type="match status" value="1"/>
</dbReference>
<dbReference type="PANTHER" id="PTHR30050:SF8">
    <property type="entry name" value="PRIMOSOMAL PROTEIN DNAI"/>
    <property type="match status" value="1"/>
</dbReference>